<dbReference type="CDD" id="cd00086">
    <property type="entry name" value="homeodomain"/>
    <property type="match status" value="1"/>
</dbReference>
<evidence type="ECO:0000256" key="2">
    <source>
        <dbReference type="ARBA" id="ARBA00023155"/>
    </source>
</evidence>
<dbReference type="GO" id="GO:0000981">
    <property type="term" value="F:DNA-binding transcription factor activity, RNA polymerase II-specific"/>
    <property type="evidence" value="ECO:0007669"/>
    <property type="project" value="InterPro"/>
</dbReference>
<dbReference type="GO" id="GO:0000978">
    <property type="term" value="F:RNA polymerase II cis-regulatory region sequence-specific DNA binding"/>
    <property type="evidence" value="ECO:0007669"/>
    <property type="project" value="TreeGrafter"/>
</dbReference>
<feature type="region of interest" description="Disordered" evidence="6">
    <location>
        <begin position="488"/>
        <end position="550"/>
    </location>
</feature>
<keyword evidence="1 4" id="KW-0238">DNA-binding</keyword>
<keyword evidence="3 4" id="KW-0539">Nucleus</keyword>
<feature type="compositionally biased region" description="Basic and acidic residues" evidence="6">
    <location>
        <begin position="790"/>
        <end position="800"/>
    </location>
</feature>
<name>A0A2R6PBT5_9APHY</name>
<feature type="region of interest" description="Disordered" evidence="6">
    <location>
        <begin position="349"/>
        <end position="388"/>
    </location>
</feature>
<feature type="region of interest" description="Disordered" evidence="6">
    <location>
        <begin position="117"/>
        <end position="142"/>
    </location>
</feature>
<dbReference type="EMBL" id="MLYV02000506">
    <property type="protein sequence ID" value="PSR88592.1"/>
    <property type="molecule type" value="Genomic_DNA"/>
</dbReference>
<feature type="domain" description="Homeobox" evidence="7">
    <location>
        <begin position="165"/>
        <end position="225"/>
    </location>
</feature>
<feature type="compositionally biased region" description="Polar residues" evidence="6">
    <location>
        <begin position="880"/>
        <end position="894"/>
    </location>
</feature>
<reference evidence="8 9" key="1">
    <citation type="submission" date="2018-02" db="EMBL/GenBank/DDBJ databases">
        <title>Genome sequence of the basidiomycete white-rot fungus Phlebia centrifuga.</title>
        <authorList>
            <person name="Granchi Z."/>
            <person name="Peng M."/>
            <person name="de Vries R.P."/>
            <person name="Hilden K."/>
            <person name="Makela M.R."/>
            <person name="Grigoriev I."/>
            <person name="Riley R."/>
        </authorList>
    </citation>
    <scope>NUCLEOTIDE SEQUENCE [LARGE SCALE GENOMIC DNA]</scope>
    <source>
        <strain evidence="8 9">FBCC195</strain>
    </source>
</reference>
<dbReference type="PANTHER" id="PTHR24324:SF9">
    <property type="entry name" value="HOMEOBOX DOMAIN-CONTAINING PROTEIN"/>
    <property type="match status" value="1"/>
</dbReference>
<dbReference type="InterPro" id="IPR001356">
    <property type="entry name" value="HD"/>
</dbReference>
<accession>A0A2R6PBT5</accession>
<dbReference type="GO" id="GO:0030154">
    <property type="term" value="P:cell differentiation"/>
    <property type="evidence" value="ECO:0007669"/>
    <property type="project" value="TreeGrafter"/>
</dbReference>
<evidence type="ECO:0000256" key="4">
    <source>
        <dbReference type="PROSITE-ProRule" id="PRU00108"/>
    </source>
</evidence>
<feature type="compositionally biased region" description="Polar residues" evidence="6">
    <location>
        <begin position="527"/>
        <end position="538"/>
    </location>
</feature>
<feature type="region of interest" description="Disordered" evidence="6">
    <location>
        <begin position="599"/>
        <end position="630"/>
    </location>
</feature>
<dbReference type="PANTHER" id="PTHR24324">
    <property type="entry name" value="HOMEOBOX PROTEIN HHEX"/>
    <property type="match status" value="1"/>
</dbReference>
<evidence type="ECO:0000256" key="1">
    <source>
        <dbReference type="ARBA" id="ARBA00023125"/>
    </source>
</evidence>
<feature type="compositionally biased region" description="Polar residues" evidence="6">
    <location>
        <begin position="750"/>
        <end position="774"/>
    </location>
</feature>
<dbReference type="SMART" id="SM00389">
    <property type="entry name" value="HOX"/>
    <property type="match status" value="1"/>
</dbReference>
<dbReference type="InterPro" id="IPR017970">
    <property type="entry name" value="Homeobox_CS"/>
</dbReference>
<keyword evidence="9" id="KW-1185">Reference proteome</keyword>
<dbReference type="PROSITE" id="PS00027">
    <property type="entry name" value="HOMEOBOX_1"/>
    <property type="match status" value="1"/>
</dbReference>
<dbReference type="AlphaFoldDB" id="A0A2R6PBT5"/>
<evidence type="ECO:0000256" key="6">
    <source>
        <dbReference type="SAM" id="MobiDB-lite"/>
    </source>
</evidence>
<feature type="region of interest" description="Disordered" evidence="6">
    <location>
        <begin position="750"/>
        <end position="928"/>
    </location>
</feature>
<feature type="compositionally biased region" description="Low complexity" evidence="6">
    <location>
        <begin position="599"/>
        <end position="611"/>
    </location>
</feature>
<dbReference type="Pfam" id="PF00046">
    <property type="entry name" value="Homeodomain"/>
    <property type="match status" value="1"/>
</dbReference>
<dbReference type="GO" id="GO:0005634">
    <property type="term" value="C:nucleus"/>
    <property type="evidence" value="ECO:0007669"/>
    <property type="project" value="UniProtKB-SubCell"/>
</dbReference>
<organism evidence="8 9">
    <name type="scientific">Hermanssonia centrifuga</name>
    <dbReference type="NCBI Taxonomy" id="98765"/>
    <lineage>
        <taxon>Eukaryota</taxon>
        <taxon>Fungi</taxon>
        <taxon>Dikarya</taxon>
        <taxon>Basidiomycota</taxon>
        <taxon>Agaricomycotina</taxon>
        <taxon>Agaricomycetes</taxon>
        <taxon>Polyporales</taxon>
        <taxon>Meruliaceae</taxon>
        <taxon>Hermanssonia</taxon>
    </lineage>
</organism>
<evidence type="ECO:0000256" key="3">
    <source>
        <dbReference type="ARBA" id="ARBA00023242"/>
    </source>
</evidence>
<evidence type="ECO:0000259" key="7">
    <source>
        <dbReference type="PROSITE" id="PS50071"/>
    </source>
</evidence>
<feature type="region of interest" description="Disordered" evidence="6">
    <location>
        <begin position="1"/>
        <end position="83"/>
    </location>
</feature>
<evidence type="ECO:0000256" key="5">
    <source>
        <dbReference type="RuleBase" id="RU000682"/>
    </source>
</evidence>
<feature type="region of interest" description="Disordered" evidence="6">
    <location>
        <begin position="691"/>
        <end position="712"/>
    </location>
</feature>
<evidence type="ECO:0000313" key="8">
    <source>
        <dbReference type="EMBL" id="PSR88592.1"/>
    </source>
</evidence>
<dbReference type="Gene3D" id="1.10.10.60">
    <property type="entry name" value="Homeodomain-like"/>
    <property type="match status" value="1"/>
</dbReference>
<feature type="compositionally biased region" description="Low complexity" evidence="6">
    <location>
        <begin position="247"/>
        <end position="269"/>
    </location>
</feature>
<sequence length="970" mass="103554">MDPTSRSHSLAAPVTQPLHPHMLGQSQQPHVQHLQAQQDVQQNAHTRNRPNGYPPLYPKPHQPAGSSPANTSGNGATPSPPSASLSLASVTAINGVNMNGNANGVAYSGDHTIPDAVYPNEQEHGHAHGHHHHDHSSSSTCVPSLIPPGIDPAHVDMRTFYPYQPNEVKHRKRTTRQQLKVLEDVYKYDTKPNASLRKRLAEELGMLPRGVQVWFQNRRAKTKTQARKAEAVSSLHAGTARAPIDLTSPSSPTTSTNPSSSTSSSSPNPDGQGELSLSTPPPETPSPAPSPSPTISLSVATGDNGWGDPEDSFPTLSSSFSGSSSNFLLGVPSAAELLQQRRPSLPMLRSAPSLAPYHKQSPGSALSPFIAHDSNENGGLHAGGGFELDQRRRKSIGANMKGLSRHPYAHLAQGINASLYGKSEAGSTLGPRRIRHGSMPHVLQPHQTPPPYYLPGPQNQPHMQRRPAMAHRLSVPAVHYPTLTSAHQRSASGYPYNSPGRPPIPLPPINASAGLNESYEFPPPSLSAPSTQPHSPSTASPPPISQSFVNGGLNGHAAALGRMGMHGAYAISSRSVPAPIPGPLPEPSFSFGMASTSPAIANASPSSSNTSLTVTHMEGGEGDVEDDASALSSNFDPYSRWNSLASMAGSDSSLTSYWSDAAQNGKESGENYDAARRGSVVSGVLPELFGELDVNGNGGSTPQPQPLTDSPREIHVVAPSSPEERRRASVGGSPHEGEAYAMQTQSTFQDQTGFSPHSYSPHQQQGVYPPQEQSGYVLHAQHNGYPPPHEQNRYTLDEHSPYSSHDTGSYSPSSTSTVSAGNLKDGSPTMLRQSTSSELAHALQARPISGTEDVIPNHGAQLLYPSDFPDGPGPDHLDHNNQNQPHFPVNSLSPKSVHYSPEPFPNSQSAYYSQQQQQQQQQPPPLVDYPYDVYNGTPMFPSGAIELDHMCVPSPMVMENMQGGDYMSYS</sequence>
<protein>
    <recommendedName>
        <fullName evidence="7">Homeobox domain-containing protein</fullName>
    </recommendedName>
</protein>
<proteinExistence type="predicted"/>
<evidence type="ECO:0000313" key="9">
    <source>
        <dbReference type="Proteomes" id="UP000186601"/>
    </source>
</evidence>
<dbReference type="InterPro" id="IPR051000">
    <property type="entry name" value="Homeobox_DNA-bind_prot"/>
</dbReference>
<dbReference type="OrthoDB" id="6159439at2759"/>
<comment type="caution">
    <text evidence="8">The sequence shown here is derived from an EMBL/GenBank/DDBJ whole genome shotgun (WGS) entry which is preliminary data.</text>
</comment>
<comment type="subcellular location">
    <subcellularLocation>
        <location evidence="4 5">Nucleus</location>
    </subcellularLocation>
</comment>
<feature type="compositionally biased region" description="Low complexity" evidence="6">
    <location>
        <begin position="25"/>
        <end position="45"/>
    </location>
</feature>
<dbReference type="SUPFAM" id="SSF46689">
    <property type="entry name" value="Homeodomain-like"/>
    <property type="match status" value="1"/>
</dbReference>
<keyword evidence="2 4" id="KW-0371">Homeobox</keyword>
<feature type="region of interest" description="Disordered" evidence="6">
    <location>
        <begin position="223"/>
        <end position="318"/>
    </location>
</feature>
<feature type="compositionally biased region" description="Polar residues" evidence="6">
    <location>
        <begin position="64"/>
        <end position="77"/>
    </location>
</feature>
<gene>
    <name evidence="8" type="ORF">PHLCEN_2v5119</name>
</gene>
<dbReference type="InterPro" id="IPR009057">
    <property type="entry name" value="Homeodomain-like_sf"/>
</dbReference>
<feature type="region of interest" description="Disordered" evidence="6">
    <location>
        <begin position="717"/>
        <end position="736"/>
    </location>
</feature>
<dbReference type="PROSITE" id="PS50071">
    <property type="entry name" value="HOMEOBOX_2"/>
    <property type="match status" value="1"/>
</dbReference>
<feature type="DNA-binding region" description="Homeobox" evidence="4">
    <location>
        <begin position="167"/>
        <end position="226"/>
    </location>
</feature>
<dbReference type="Proteomes" id="UP000186601">
    <property type="component" value="Unassembled WGS sequence"/>
</dbReference>
<feature type="compositionally biased region" description="Pro residues" evidence="6">
    <location>
        <begin position="52"/>
        <end position="61"/>
    </location>
</feature>
<feature type="compositionally biased region" description="Pro residues" evidence="6">
    <location>
        <begin position="279"/>
        <end position="292"/>
    </location>
</feature>
<feature type="compositionally biased region" description="Low complexity" evidence="6">
    <location>
        <begin position="803"/>
        <end position="819"/>
    </location>
</feature>